<dbReference type="InParanoid" id="S2JIK1"/>
<keyword evidence="2" id="KW-1185">Reference proteome</keyword>
<accession>S2JIK1</accession>
<protein>
    <submittedName>
        <fullName evidence="1">Uncharacterized protein</fullName>
    </submittedName>
</protein>
<name>S2JIK1_MUCC1</name>
<dbReference type="EMBL" id="KE123930">
    <property type="protein sequence ID" value="EPB89729.1"/>
    <property type="molecule type" value="Genomic_DNA"/>
</dbReference>
<proteinExistence type="predicted"/>
<evidence type="ECO:0000313" key="2">
    <source>
        <dbReference type="Proteomes" id="UP000014254"/>
    </source>
</evidence>
<evidence type="ECO:0000313" key="1">
    <source>
        <dbReference type="EMBL" id="EPB89729.1"/>
    </source>
</evidence>
<sequence>MRCLGSLCMLRILVPRFKRLVGGAKSVLYIESLLNQGLLNRGTTVDVGAGKAARENATGNKIYEDEGKLVREGKDGIDRLLEDTVNVPAEDLVGSIWQIKGFSGVFSSVHLIDPLADGAVAQCKIYIPRDIYALGPFIDSLANLISMVMEEMASLLIQAYSFFEDRRSSFGPFVGRASSGN</sequence>
<dbReference type="VEuPathDB" id="FungiDB:HMPREF1544_03392"/>
<dbReference type="Proteomes" id="UP000014254">
    <property type="component" value="Unassembled WGS sequence"/>
</dbReference>
<dbReference type="OrthoDB" id="2271399at2759"/>
<gene>
    <name evidence="1" type="ORF">HMPREF1544_03392</name>
</gene>
<organism evidence="1 2">
    <name type="scientific">Mucor circinelloides f. circinelloides (strain 1006PhL)</name>
    <name type="common">Mucormycosis agent</name>
    <name type="synonym">Calyptromyces circinelloides</name>
    <dbReference type="NCBI Taxonomy" id="1220926"/>
    <lineage>
        <taxon>Eukaryota</taxon>
        <taxon>Fungi</taxon>
        <taxon>Fungi incertae sedis</taxon>
        <taxon>Mucoromycota</taxon>
        <taxon>Mucoromycotina</taxon>
        <taxon>Mucoromycetes</taxon>
        <taxon>Mucorales</taxon>
        <taxon>Mucorineae</taxon>
        <taxon>Mucoraceae</taxon>
        <taxon>Mucor</taxon>
    </lineage>
</organism>
<dbReference type="AlphaFoldDB" id="S2JIK1"/>
<reference evidence="2" key="1">
    <citation type="submission" date="2013-05" db="EMBL/GenBank/DDBJ databases">
        <title>The Genome sequence of Mucor circinelloides f. circinelloides 1006PhL.</title>
        <authorList>
            <consortium name="The Broad Institute Genomics Platform"/>
            <person name="Cuomo C."/>
            <person name="Earl A."/>
            <person name="Findley K."/>
            <person name="Lee S.C."/>
            <person name="Walker B."/>
            <person name="Young S."/>
            <person name="Zeng Q."/>
            <person name="Gargeya S."/>
            <person name="Fitzgerald M."/>
            <person name="Haas B."/>
            <person name="Abouelleil A."/>
            <person name="Allen A.W."/>
            <person name="Alvarado L."/>
            <person name="Arachchi H.M."/>
            <person name="Berlin A.M."/>
            <person name="Chapman S.B."/>
            <person name="Gainer-Dewar J."/>
            <person name="Goldberg J."/>
            <person name="Griggs A."/>
            <person name="Gujja S."/>
            <person name="Hansen M."/>
            <person name="Howarth C."/>
            <person name="Imamovic A."/>
            <person name="Ireland A."/>
            <person name="Larimer J."/>
            <person name="McCowan C."/>
            <person name="Murphy C."/>
            <person name="Pearson M."/>
            <person name="Poon T.W."/>
            <person name="Priest M."/>
            <person name="Roberts A."/>
            <person name="Saif S."/>
            <person name="Shea T."/>
            <person name="Sisk P."/>
            <person name="Sykes S."/>
            <person name="Wortman J."/>
            <person name="Nusbaum C."/>
            <person name="Birren B."/>
        </authorList>
    </citation>
    <scope>NUCLEOTIDE SEQUENCE [LARGE SCALE GENOMIC DNA]</scope>
    <source>
        <strain evidence="2">1006PhL</strain>
    </source>
</reference>